<comment type="caution">
    <text evidence="1">The sequence shown here is derived from an EMBL/GenBank/DDBJ whole genome shotgun (WGS) entry which is preliminary data.</text>
</comment>
<keyword evidence="2" id="KW-1185">Reference proteome</keyword>
<accession>A0A1V8M9B6</accession>
<dbReference type="EMBL" id="LPUF01000001">
    <property type="protein sequence ID" value="OQK18118.1"/>
    <property type="molecule type" value="Genomic_DNA"/>
</dbReference>
<dbReference type="RefSeq" id="WP_080522723.1">
    <property type="nucleotide sequence ID" value="NZ_LPUF01000001.1"/>
</dbReference>
<gene>
    <name evidence="1" type="ORF">AU255_09835</name>
</gene>
<dbReference type="Proteomes" id="UP000191980">
    <property type="component" value="Unassembled WGS sequence"/>
</dbReference>
<organism evidence="1 2">
    <name type="scientific">Methyloprofundus sedimenti</name>
    <dbReference type="NCBI Taxonomy" id="1420851"/>
    <lineage>
        <taxon>Bacteria</taxon>
        <taxon>Pseudomonadati</taxon>
        <taxon>Pseudomonadota</taxon>
        <taxon>Gammaproteobacteria</taxon>
        <taxon>Methylococcales</taxon>
        <taxon>Methylococcaceae</taxon>
        <taxon>Methyloprofundus</taxon>
    </lineage>
</organism>
<dbReference type="AlphaFoldDB" id="A0A1V8M9B6"/>
<evidence type="ECO:0000313" key="1">
    <source>
        <dbReference type="EMBL" id="OQK18118.1"/>
    </source>
</evidence>
<reference evidence="1 2" key="1">
    <citation type="submission" date="2015-12" db="EMBL/GenBank/DDBJ databases">
        <authorList>
            <person name="Shamseldin A."/>
            <person name="Moawad H."/>
            <person name="Abd El-Rahim W.M."/>
            <person name="Sadowsky M.J."/>
        </authorList>
    </citation>
    <scope>NUCLEOTIDE SEQUENCE [LARGE SCALE GENOMIC DNA]</scope>
    <source>
        <strain evidence="1 2">WF1</strain>
    </source>
</reference>
<name>A0A1V8M9B6_9GAMM</name>
<protein>
    <submittedName>
        <fullName evidence="1">Uncharacterized protein</fullName>
    </submittedName>
</protein>
<proteinExistence type="predicted"/>
<evidence type="ECO:0000313" key="2">
    <source>
        <dbReference type="Proteomes" id="UP000191980"/>
    </source>
</evidence>
<sequence length="151" mass="17521">MDILPISISRLSRLLIRLDQRQCEALWAQEPFSIDSKYEYLVLGVLKEQPGDTELQKEGDVIKLSQSQVSTILSFAVNYLNLLEVIFASWKYYTADRNMIEAEFYSNISPKRDFFPLNNFRIATGIYPSIAEFTLHMKNKYNKADLKNKIA</sequence>